<dbReference type="PANTHER" id="PTHR43798">
    <property type="entry name" value="MONOACYLGLYCEROL LIPASE"/>
    <property type="match status" value="1"/>
</dbReference>
<dbReference type="Proteomes" id="UP000625711">
    <property type="component" value="Unassembled WGS sequence"/>
</dbReference>
<organism evidence="4 5">
    <name type="scientific">Rhynchophorus ferrugineus</name>
    <name type="common">Red palm weevil</name>
    <name type="synonym">Curculio ferrugineus</name>
    <dbReference type="NCBI Taxonomy" id="354439"/>
    <lineage>
        <taxon>Eukaryota</taxon>
        <taxon>Metazoa</taxon>
        <taxon>Ecdysozoa</taxon>
        <taxon>Arthropoda</taxon>
        <taxon>Hexapoda</taxon>
        <taxon>Insecta</taxon>
        <taxon>Pterygota</taxon>
        <taxon>Neoptera</taxon>
        <taxon>Endopterygota</taxon>
        <taxon>Coleoptera</taxon>
        <taxon>Polyphaga</taxon>
        <taxon>Cucujiformia</taxon>
        <taxon>Curculionidae</taxon>
        <taxon>Dryophthorinae</taxon>
        <taxon>Rhynchophorus</taxon>
    </lineage>
</organism>
<dbReference type="GO" id="GO:0016020">
    <property type="term" value="C:membrane"/>
    <property type="evidence" value="ECO:0007669"/>
    <property type="project" value="TreeGrafter"/>
</dbReference>
<sequence length="299" mass="34287">MMMKVTEKSIEAPWGTIALKLWGDESNQAVLTVHGIMDNAGSFDTLIPLLPQEYFYICVDLPGHGKSSHFPPHLPIHSLDYIIVYQLVTKYFKRNKYIIMGHSYGGQLGLIFAQFYPELVDKLIMFDTVVLFPIPTDSLKFYMLEKFKLYLSIEDKLKTGKAPQYTYEEALQRVMEGHPPQISQEAAVGILKRMLIAKDNGKFEFSLDQRLKNFINPIHDVAYAAKLIKRYPLQCPILIVFGTDNQAQREYVRPVLQLLQKQKNVAIKFVPGYHDVHNEKASEVAPHVVEFLAKKKSKL</sequence>
<evidence type="ECO:0000256" key="1">
    <source>
        <dbReference type="ARBA" id="ARBA00008645"/>
    </source>
</evidence>
<keyword evidence="5" id="KW-1185">Reference proteome</keyword>
<dbReference type="AlphaFoldDB" id="A0A834M6E5"/>
<feature type="domain" description="AB hydrolase-1" evidence="3">
    <location>
        <begin position="29"/>
        <end position="131"/>
    </location>
</feature>
<proteinExistence type="inferred from homology"/>
<dbReference type="PANTHER" id="PTHR43798:SF14">
    <property type="entry name" value="SERINE HYDROLASE-LIKE PROTEIN DDB_G0286239"/>
    <property type="match status" value="1"/>
</dbReference>
<dbReference type="PRINTS" id="PR00111">
    <property type="entry name" value="ABHYDROLASE"/>
</dbReference>
<evidence type="ECO:0000313" key="4">
    <source>
        <dbReference type="EMBL" id="KAF7272248.1"/>
    </source>
</evidence>
<gene>
    <name evidence="4" type="ORF">GWI33_014960</name>
</gene>
<evidence type="ECO:0000313" key="5">
    <source>
        <dbReference type="Proteomes" id="UP000625711"/>
    </source>
</evidence>
<comment type="caution">
    <text evidence="4">The sequence shown here is derived from an EMBL/GenBank/DDBJ whole genome shotgun (WGS) entry which is preliminary data.</text>
</comment>
<dbReference type="InterPro" id="IPR029058">
    <property type="entry name" value="AB_hydrolase_fold"/>
</dbReference>
<keyword evidence="2" id="KW-0378">Hydrolase</keyword>
<evidence type="ECO:0000256" key="2">
    <source>
        <dbReference type="ARBA" id="ARBA00022801"/>
    </source>
</evidence>
<name>A0A834M6E5_RHYFE</name>
<comment type="similarity">
    <text evidence="1">Belongs to the AB hydrolase superfamily.</text>
</comment>
<evidence type="ECO:0000259" key="3">
    <source>
        <dbReference type="Pfam" id="PF00561"/>
    </source>
</evidence>
<dbReference type="Gene3D" id="3.40.50.1820">
    <property type="entry name" value="alpha/beta hydrolase"/>
    <property type="match status" value="1"/>
</dbReference>
<dbReference type="GO" id="GO:0016787">
    <property type="term" value="F:hydrolase activity"/>
    <property type="evidence" value="ECO:0007669"/>
    <property type="project" value="UniProtKB-KW"/>
</dbReference>
<dbReference type="InterPro" id="IPR050266">
    <property type="entry name" value="AB_hydrolase_sf"/>
</dbReference>
<protein>
    <recommendedName>
        <fullName evidence="3">AB hydrolase-1 domain-containing protein</fullName>
    </recommendedName>
</protein>
<dbReference type="EMBL" id="JAACXV010013802">
    <property type="protein sequence ID" value="KAF7272248.1"/>
    <property type="molecule type" value="Genomic_DNA"/>
</dbReference>
<dbReference type="OrthoDB" id="6431331at2759"/>
<reference evidence="4" key="1">
    <citation type="submission" date="2020-08" db="EMBL/GenBank/DDBJ databases">
        <title>Genome sequencing and assembly of the red palm weevil Rhynchophorus ferrugineus.</title>
        <authorList>
            <person name="Dias G.B."/>
            <person name="Bergman C.M."/>
            <person name="Manee M."/>
        </authorList>
    </citation>
    <scope>NUCLEOTIDE SEQUENCE</scope>
    <source>
        <strain evidence="4">AA-2017</strain>
        <tissue evidence="4">Whole larva</tissue>
    </source>
</reference>
<dbReference type="SUPFAM" id="SSF53474">
    <property type="entry name" value="alpha/beta-Hydrolases"/>
    <property type="match status" value="1"/>
</dbReference>
<accession>A0A834M6E5</accession>
<dbReference type="InterPro" id="IPR000073">
    <property type="entry name" value="AB_hydrolase_1"/>
</dbReference>
<dbReference type="Pfam" id="PF00561">
    <property type="entry name" value="Abhydrolase_1"/>
    <property type="match status" value="1"/>
</dbReference>